<sequence length="546" mass="61509">MLEMKKFIIGSTMVLMAMGLAACGKNTATQTQNNGTTKPINWMASAELTSIDQSKIVDQVTSDTVLNAEQGLLVNGNNGVIRPGIAKSYQVSKDGKTYTFHLRDAKWSDGSKVTAQDFVYSIKRTVNPKTASQTSYDMDHILNYDAIQQGKMSYKSLGVYAPNDKTVVFKLSNPEPYFKYLVAEADYLPEKQSYVESQGAKFGTTSNNQIYDGPYKITGWTGTNDTWMLEKNNQYWNAKNTKIDKIRMNVEKDANTALNEYESGQLDEMTPSNKQQVSHFKNSPDFHTLSDSRITYIALNFNRIPEFRNRNLRKALSMIINRNQFLNNVMGDGSFAAKGLVSKNISSYKGKDFADASYVKSAATYNPSEAIKYWKKGMKEVGKKTINFNILYDDSSNGKAMTEFLQNAAFNKLPGLKVTTTNIPTKSRLSRQIAFDYDATITGWVTTYPDPISYLELMTTHNPYNFVRWSNHDYDKLINAAETTDANNPAKRWDDMVKAEKILMNDQGIIPFFQSAEPQVVKTNIKNVGHSAAGFDWDFSNAYIKK</sequence>
<feature type="domain" description="Solute-binding protein family 5" evidence="7">
    <location>
        <begin position="81"/>
        <end position="464"/>
    </location>
</feature>
<reference evidence="8 9" key="1">
    <citation type="submission" date="2018-09" db="EMBL/GenBank/DDBJ databases">
        <title>Genome sequencing of strain BHWM-4.</title>
        <authorList>
            <person name="Heo J."/>
            <person name="Kim S.-J."/>
            <person name="Kwon S.-W."/>
        </authorList>
    </citation>
    <scope>NUCLEOTIDE SEQUENCE [LARGE SCALE GENOMIC DNA]</scope>
    <source>
        <strain evidence="8 9">BHWM-4</strain>
    </source>
</reference>
<evidence type="ECO:0000256" key="5">
    <source>
        <dbReference type="ARBA" id="ARBA00022856"/>
    </source>
</evidence>
<dbReference type="PROSITE" id="PS51257">
    <property type="entry name" value="PROKAR_LIPOPROTEIN"/>
    <property type="match status" value="1"/>
</dbReference>
<evidence type="ECO:0000256" key="2">
    <source>
        <dbReference type="ARBA" id="ARBA00005695"/>
    </source>
</evidence>
<dbReference type="InterPro" id="IPR030678">
    <property type="entry name" value="Peptide/Ni-bd"/>
</dbReference>
<evidence type="ECO:0000256" key="6">
    <source>
        <dbReference type="SAM" id="SignalP"/>
    </source>
</evidence>
<dbReference type="CDD" id="cd08504">
    <property type="entry name" value="PBP2_OppA"/>
    <property type="match status" value="1"/>
</dbReference>
<evidence type="ECO:0000313" key="8">
    <source>
        <dbReference type="EMBL" id="AYF92039.1"/>
    </source>
</evidence>
<dbReference type="Gene3D" id="3.10.105.10">
    <property type="entry name" value="Dipeptide-binding Protein, Domain 3"/>
    <property type="match status" value="1"/>
</dbReference>
<evidence type="ECO:0000313" key="9">
    <source>
        <dbReference type="Proteomes" id="UP000272003"/>
    </source>
</evidence>
<evidence type="ECO:0000259" key="7">
    <source>
        <dbReference type="Pfam" id="PF00496"/>
    </source>
</evidence>
<dbReference type="Gene3D" id="3.90.76.10">
    <property type="entry name" value="Dipeptide-binding Protein, Domain 1"/>
    <property type="match status" value="1"/>
</dbReference>
<dbReference type="SUPFAM" id="SSF53850">
    <property type="entry name" value="Periplasmic binding protein-like II"/>
    <property type="match status" value="1"/>
</dbReference>
<dbReference type="GO" id="GO:0030313">
    <property type="term" value="C:cell envelope"/>
    <property type="evidence" value="ECO:0007669"/>
    <property type="project" value="UniProtKB-SubCell"/>
</dbReference>
<keyword evidence="5" id="KW-0653">Protein transport</keyword>
<dbReference type="GO" id="GO:0043190">
    <property type="term" value="C:ATP-binding cassette (ABC) transporter complex"/>
    <property type="evidence" value="ECO:0007669"/>
    <property type="project" value="InterPro"/>
</dbReference>
<comment type="similarity">
    <text evidence="2">Belongs to the bacterial solute-binding protein 5 family.</text>
</comment>
<evidence type="ECO:0000256" key="1">
    <source>
        <dbReference type="ARBA" id="ARBA00004196"/>
    </source>
</evidence>
<feature type="chain" id="PRO_5038559591" evidence="6">
    <location>
        <begin position="23"/>
        <end position="546"/>
    </location>
</feature>
<keyword evidence="9" id="KW-1185">Reference proteome</keyword>
<dbReference type="Pfam" id="PF00496">
    <property type="entry name" value="SBP_bac_5"/>
    <property type="match status" value="1"/>
</dbReference>
<organism evidence="8 9">
    <name type="scientific">Apilactobacillus bombintestini</name>
    <dbReference type="NCBI Taxonomy" id="2419772"/>
    <lineage>
        <taxon>Bacteria</taxon>
        <taxon>Bacillati</taxon>
        <taxon>Bacillota</taxon>
        <taxon>Bacilli</taxon>
        <taxon>Lactobacillales</taxon>
        <taxon>Lactobacillaceae</taxon>
        <taxon>Apilactobacillus</taxon>
    </lineage>
</organism>
<accession>A0A387ARG7</accession>
<dbReference type="Gene3D" id="3.40.190.10">
    <property type="entry name" value="Periplasmic binding protein-like II"/>
    <property type="match status" value="1"/>
</dbReference>
<dbReference type="KEGG" id="abom:D7I45_00325"/>
<dbReference type="InterPro" id="IPR000914">
    <property type="entry name" value="SBP_5_dom"/>
</dbReference>
<proteinExistence type="inferred from homology"/>
<dbReference type="InterPro" id="IPR039424">
    <property type="entry name" value="SBP_5"/>
</dbReference>
<dbReference type="Proteomes" id="UP000272003">
    <property type="component" value="Chromosome"/>
</dbReference>
<protein>
    <submittedName>
        <fullName evidence="8">Peptide ABC transporter substrate-binding protein</fullName>
    </submittedName>
</protein>
<dbReference type="PANTHER" id="PTHR30290:SF10">
    <property type="entry name" value="PERIPLASMIC OLIGOPEPTIDE-BINDING PROTEIN-RELATED"/>
    <property type="match status" value="1"/>
</dbReference>
<comment type="subcellular location">
    <subcellularLocation>
        <location evidence="1">Cell envelope</location>
    </subcellularLocation>
</comment>
<evidence type="ECO:0000256" key="4">
    <source>
        <dbReference type="ARBA" id="ARBA00022729"/>
    </source>
</evidence>
<dbReference type="FunFam" id="3.90.76.10:FF:000001">
    <property type="entry name" value="Oligopeptide ABC transporter substrate-binding protein"/>
    <property type="match status" value="1"/>
</dbReference>
<gene>
    <name evidence="8" type="ORF">D7I45_00325</name>
</gene>
<feature type="signal peptide" evidence="6">
    <location>
        <begin position="1"/>
        <end position="22"/>
    </location>
</feature>
<dbReference type="EMBL" id="CP032626">
    <property type="protein sequence ID" value="AYF92039.1"/>
    <property type="molecule type" value="Genomic_DNA"/>
</dbReference>
<name>A0A387ARG7_9LACO</name>
<keyword evidence="4 6" id="KW-0732">Signal</keyword>
<dbReference type="GO" id="GO:0042597">
    <property type="term" value="C:periplasmic space"/>
    <property type="evidence" value="ECO:0007669"/>
    <property type="project" value="UniProtKB-ARBA"/>
</dbReference>
<keyword evidence="3" id="KW-0813">Transport</keyword>
<dbReference type="PANTHER" id="PTHR30290">
    <property type="entry name" value="PERIPLASMIC BINDING COMPONENT OF ABC TRANSPORTER"/>
    <property type="match status" value="1"/>
</dbReference>
<dbReference type="AlphaFoldDB" id="A0A387ARG7"/>
<dbReference type="GO" id="GO:0015833">
    <property type="term" value="P:peptide transport"/>
    <property type="evidence" value="ECO:0007669"/>
    <property type="project" value="UniProtKB-KW"/>
</dbReference>
<dbReference type="PIRSF" id="PIRSF002741">
    <property type="entry name" value="MppA"/>
    <property type="match status" value="1"/>
</dbReference>
<keyword evidence="5" id="KW-0571">Peptide transport</keyword>
<dbReference type="GO" id="GO:1904680">
    <property type="term" value="F:peptide transmembrane transporter activity"/>
    <property type="evidence" value="ECO:0007669"/>
    <property type="project" value="TreeGrafter"/>
</dbReference>
<evidence type="ECO:0000256" key="3">
    <source>
        <dbReference type="ARBA" id="ARBA00022448"/>
    </source>
</evidence>
<dbReference type="OrthoDB" id="403896at2"/>